<dbReference type="KEGG" id="sbf:JCM31447_31640"/>
<dbReference type="PANTHER" id="PTHR41791">
    <property type="entry name" value="SSL7039 PROTEIN"/>
    <property type="match status" value="1"/>
</dbReference>
<dbReference type="SUPFAM" id="SSF143011">
    <property type="entry name" value="RelE-like"/>
    <property type="match status" value="1"/>
</dbReference>
<keyword evidence="1" id="KW-0614">Plasmid</keyword>
<geneLocation type="plasmid" evidence="1 2">
    <name>79K</name>
</geneLocation>
<evidence type="ECO:0008006" key="3">
    <source>
        <dbReference type="Google" id="ProtNLM"/>
    </source>
</evidence>
<evidence type="ECO:0000313" key="1">
    <source>
        <dbReference type="EMBL" id="BBH54690.1"/>
    </source>
</evidence>
<dbReference type="EMBL" id="AP019369">
    <property type="protein sequence ID" value="BBH54690.1"/>
    <property type="molecule type" value="Genomic_DNA"/>
</dbReference>
<dbReference type="OrthoDB" id="5296237at2"/>
<dbReference type="InterPro" id="IPR035093">
    <property type="entry name" value="RelE/ParE_toxin_dom_sf"/>
</dbReference>
<proteinExistence type="predicted"/>
<keyword evidence="2" id="KW-1185">Reference proteome</keyword>
<dbReference type="Pfam" id="PF05973">
    <property type="entry name" value="Gp49"/>
    <property type="match status" value="1"/>
</dbReference>
<dbReference type="AlphaFoldDB" id="A0A4P2VQK1"/>
<dbReference type="InterPro" id="IPR009241">
    <property type="entry name" value="HigB-like"/>
</dbReference>
<dbReference type="Proteomes" id="UP000291236">
    <property type="component" value="Plasmid 79K"/>
</dbReference>
<dbReference type="PANTHER" id="PTHR41791:SF1">
    <property type="entry name" value="SSL7039 PROTEIN"/>
    <property type="match status" value="1"/>
</dbReference>
<sequence length="106" mass="12187">MWEIEFFEDKRGKKPVQDWFAKLAKPDQKEIAKLLGLLEIFGYELALPHAKNLGGGIYELRAKAKGAGYRVYYTFKNDKIIILLVAGDKSTQQRDIEKARNLKESL</sequence>
<name>A0A4P2VQK1_FLUSA</name>
<dbReference type="InterPro" id="IPR014056">
    <property type="entry name" value="TypeIITA-like_toxin_pred"/>
</dbReference>
<dbReference type="RefSeq" id="WP_130613179.1">
    <property type="nucleotide sequence ID" value="NZ_AP019369.1"/>
</dbReference>
<gene>
    <name evidence="1" type="ORF">JCM31447_31640</name>
</gene>
<organism evidence="1 2">
    <name type="scientific">Fluviispira sanaruensis</name>
    <dbReference type="NCBI Taxonomy" id="2493639"/>
    <lineage>
        <taxon>Bacteria</taxon>
        <taxon>Pseudomonadati</taxon>
        <taxon>Bdellovibrionota</taxon>
        <taxon>Oligoflexia</taxon>
        <taxon>Silvanigrellales</taxon>
        <taxon>Silvanigrellaceae</taxon>
        <taxon>Fluviispira</taxon>
    </lineage>
</organism>
<protein>
    <recommendedName>
        <fullName evidence="3">Addiction module toxin RelE</fullName>
    </recommendedName>
</protein>
<evidence type="ECO:0000313" key="2">
    <source>
        <dbReference type="Proteomes" id="UP000291236"/>
    </source>
</evidence>
<reference evidence="1 2" key="1">
    <citation type="submission" date="2018-12" db="EMBL/GenBank/DDBJ databases">
        <title>Rubrispira sanarue gen. nov., sp., nov., a member of the order Silvanigrellales, isolated from a brackish lake in Hamamatsu Japan.</title>
        <authorList>
            <person name="Maejima Y."/>
            <person name="Iino T."/>
            <person name="Muraguchi Y."/>
            <person name="Fukuda K."/>
            <person name="Nojiri H."/>
            <person name="Ohkuma M."/>
            <person name="Moriuchi R."/>
            <person name="Dohra H."/>
            <person name="Kimbara K."/>
            <person name="Shintani M."/>
        </authorList>
    </citation>
    <scope>NUCLEOTIDE SEQUENCE [LARGE SCALE GENOMIC DNA]</scope>
    <source>
        <strain evidence="1 2">RF1110005</strain>
        <plasmid evidence="1 2">79K</plasmid>
    </source>
</reference>
<dbReference type="NCBIfam" id="TIGR02683">
    <property type="entry name" value="upstrm_HI1419"/>
    <property type="match status" value="1"/>
</dbReference>
<dbReference type="Gene3D" id="3.30.2310.20">
    <property type="entry name" value="RelE-like"/>
    <property type="match status" value="1"/>
</dbReference>
<accession>A0A4P2VQK1</accession>